<dbReference type="GO" id="GO:0019262">
    <property type="term" value="P:N-acetylneuraminate catabolic process"/>
    <property type="evidence" value="ECO:0007669"/>
    <property type="project" value="TreeGrafter"/>
</dbReference>
<evidence type="ECO:0000313" key="2">
    <source>
        <dbReference type="EMBL" id="SEC19279.1"/>
    </source>
</evidence>
<name>A0A1H4QI81_9HYPH</name>
<dbReference type="Gene3D" id="3.40.50.1360">
    <property type="match status" value="1"/>
</dbReference>
<organism evidence="2 3">
    <name type="scientific">Nitratireductor aquibiodomus</name>
    <dbReference type="NCBI Taxonomy" id="204799"/>
    <lineage>
        <taxon>Bacteria</taxon>
        <taxon>Pseudomonadati</taxon>
        <taxon>Pseudomonadota</taxon>
        <taxon>Alphaproteobacteria</taxon>
        <taxon>Hyphomicrobiales</taxon>
        <taxon>Phyllobacteriaceae</taxon>
        <taxon>Nitratireductor</taxon>
    </lineage>
</organism>
<protein>
    <submittedName>
        <fullName evidence="2">Glucosamine-6-phosphate deaminase</fullName>
    </submittedName>
</protein>
<dbReference type="InterPro" id="IPR037171">
    <property type="entry name" value="NagB/RpiA_transferase-like"/>
</dbReference>
<dbReference type="Proteomes" id="UP000199064">
    <property type="component" value="Unassembled WGS sequence"/>
</dbReference>
<dbReference type="PANTHER" id="PTHR11280:SF6">
    <property type="entry name" value="GLUCOSAMINE-6-PHOSPHATE ISOMERASE NAGB"/>
    <property type="match status" value="1"/>
</dbReference>
<dbReference type="GO" id="GO:0006046">
    <property type="term" value="P:N-acetylglucosamine catabolic process"/>
    <property type="evidence" value="ECO:0007669"/>
    <property type="project" value="TreeGrafter"/>
</dbReference>
<evidence type="ECO:0000313" key="3">
    <source>
        <dbReference type="Proteomes" id="UP000199064"/>
    </source>
</evidence>
<dbReference type="InterPro" id="IPR006148">
    <property type="entry name" value="Glc/Gal-6P_isomerase"/>
</dbReference>
<reference evidence="3" key="1">
    <citation type="submission" date="2016-10" db="EMBL/GenBank/DDBJ databases">
        <authorList>
            <person name="Varghese N."/>
            <person name="Submissions S."/>
        </authorList>
    </citation>
    <scope>NUCLEOTIDE SEQUENCE [LARGE SCALE GENOMIC DNA]</scope>
    <source>
        <strain evidence="3">ES.061</strain>
    </source>
</reference>
<feature type="domain" description="Glucosamine/galactosamine-6-phosphate isomerase" evidence="1">
    <location>
        <begin position="28"/>
        <end position="157"/>
    </location>
</feature>
<dbReference type="CDD" id="cd01399">
    <property type="entry name" value="GlcN6P_deaminase"/>
    <property type="match status" value="1"/>
</dbReference>
<accession>A0A1H4QI81</accession>
<dbReference type="InterPro" id="IPR004547">
    <property type="entry name" value="Glucosamine6P_isomerase"/>
</dbReference>
<dbReference type="AlphaFoldDB" id="A0A1H4QI81"/>
<gene>
    <name evidence="2" type="ORF">SAMN05216452_4096</name>
</gene>
<dbReference type="GO" id="GO:0005975">
    <property type="term" value="P:carbohydrate metabolic process"/>
    <property type="evidence" value="ECO:0007669"/>
    <property type="project" value="InterPro"/>
</dbReference>
<proteinExistence type="predicted"/>
<dbReference type="GO" id="GO:0006043">
    <property type="term" value="P:glucosamine catabolic process"/>
    <property type="evidence" value="ECO:0007669"/>
    <property type="project" value="TreeGrafter"/>
</dbReference>
<dbReference type="EMBL" id="FNSL01000002">
    <property type="protein sequence ID" value="SEC19279.1"/>
    <property type="molecule type" value="Genomic_DNA"/>
</dbReference>
<sequence length="263" mass="29006">MQHSQAALEPTPLVDRKIDRLTVKTFADRDAMGAAAAADIAKALRERLAGQENVRVIFASAPSQASMIEQLRAMPDIDWSRVTAFHMDEFIGLAPDAPQRFAHWLNRHIFDALPLAAAHRIDPGADPEREAQRYAALLNEAPIDFVCLGIGVNGHIAFNDPPIADFDDPLDVKLVELDAVCRQQQYDDGGFESLDAVPRTALTLTIPRLLRADRMFCIVPGAHKRDAVRGTLHGERTTACPASILREHENCTLYLDKEADPDA</sequence>
<evidence type="ECO:0000259" key="1">
    <source>
        <dbReference type="Pfam" id="PF01182"/>
    </source>
</evidence>
<dbReference type="Pfam" id="PF01182">
    <property type="entry name" value="Glucosamine_iso"/>
    <property type="match status" value="1"/>
</dbReference>
<dbReference type="SUPFAM" id="SSF100950">
    <property type="entry name" value="NagB/RpiA/CoA transferase-like"/>
    <property type="match status" value="1"/>
</dbReference>
<dbReference type="PANTHER" id="PTHR11280">
    <property type="entry name" value="GLUCOSAMINE-6-PHOSPHATE ISOMERASE"/>
    <property type="match status" value="1"/>
</dbReference>
<dbReference type="GO" id="GO:0005737">
    <property type="term" value="C:cytoplasm"/>
    <property type="evidence" value="ECO:0007669"/>
    <property type="project" value="TreeGrafter"/>
</dbReference>
<keyword evidence="3" id="KW-1185">Reference proteome</keyword>
<dbReference type="GO" id="GO:0042802">
    <property type="term" value="F:identical protein binding"/>
    <property type="evidence" value="ECO:0007669"/>
    <property type="project" value="TreeGrafter"/>
</dbReference>
<dbReference type="GO" id="GO:0004342">
    <property type="term" value="F:glucosamine-6-phosphate deaminase activity"/>
    <property type="evidence" value="ECO:0007669"/>
    <property type="project" value="InterPro"/>
</dbReference>